<dbReference type="OrthoDB" id="4858593at2"/>
<evidence type="ECO:0000313" key="1">
    <source>
        <dbReference type="EMBL" id="TQJ15525.1"/>
    </source>
</evidence>
<accession>A0A542EJL8</accession>
<dbReference type="AlphaFoldDB" id="A0A542EJL8"/>
<dbReference type="RefSeq" id="WP_129625820.1">
    <property type="nucleotide sequence ID" value="NZ_BAABCI010000036.1"/>
</dbReference>
<name>A0A542EJL8_9MICO</name>
<protein>
    <submittedName>
        <fullName evidence="1">Uncharacterized protein</fullName>
    </submittedName>
</protein>
<comment type="caution">
    <text evidence="1">The sequence shown here is derived from an EMBL/GenBank/DDBJ whole genome shotgun (WGS) entry which is preliminary data.</text>
</comment>
<gene>
    <name evidence="1" type="ORF">FB459_3081</name>
</gene>
<reference evidence="1 2" key="1">
    <citation type="submission" date="2019-06" db="EMBL/GenBank/DDBJ databases">
        <title>Sequencing the genomes of 1000 actinobacteria strains.</title>
        <authorList>
            <person name="Klenk H.-P."/>
        </authorList>
    </citation>
    <scope>NUCLEOTIDE SEQUENCE [LARGE SCALE GENOMIC DNA]</scope>
    <source>
        <strain evidence="1 2">DSM 19828</strain>
    </source>
</reference>
<organism evidence="1 2">
    <name type="scientific">Yimella lutea</name>
    <dbReference type="NCBI Taxonomy" id="587872"/>
    <lineage>
        <taxon>Bacteria</taxon>
        <taxon>Bacillati</taxon>
        <taxon>Actinomycetota</taxon>
        <taxon>Actinomycetes</taxon>
        <taxon>Micrococcales</taxon>
        <taxon>Dermacoccaceae</taxon>
        <taxon>Yimella</taxon>
    </lineage>
</organism>
<sequence>MHHGNVFYGHAAVLARYCGMPAEPPPTIWGYLQHGWNTHDGFAVGHEFVPGIPKLVWSDVVVRRGWALGHRDYVVIGSPWAYLMLLRAEEIAAAGPGEGSIVFPFHGWEGQQIVGDHAAYADEVRSVEGDVPLTMCLYWNDFERDDVRKTYENKGFRVISLGRRGSMYRDGSQDFLDRQLEELLRHRRVVSNRLGSALFYAATVNREIGVYGDPMVLQNDHGVLGGMQRQTRMFPHLHQERVPSPIAGAAARSELGLDKVMSPTALRHRLGWDDVPDLVPTADELQTTGKG</sequence>
<dbReference type="EMBL" id="VFMO01000001">
    <property type="protein sequence ID" value="TQJ15525.1"/>
    <property type="molecule type" value="Genomic_DNA"/>
</dbReference>
<dbReference type="Proteomes" id="UP000320806">
    <property type="component" value="Unassembled WGS sequence"/>
</dbReference>
<proteinExistence type="predicted"/>
<keyword evidence="2" id="KW-1185">Reference proteome</keyword>
<evidence type="ECO:0000313" key="2">
    <source>
        <dbReference type="Proteomes" id="UP000320806"/>
    </source>
</evidence>